<evidence type="ECO:0000256" key="1">
    <source>
        <dbReference type="SAM" id="MobiDB-lite"/>
    </source>
</evidence>
<dbReference type="Pfam" id="PF06089">
    <property type="entry name" value="Asparaginase_II"/>
    <property type="match status" value="1"/>
</dbReference>
<accession>A0A150H5E3</accession>
<feature type="region of interest" description="Disordered" evidence="1">
    <location>
        <begin position="335"/>
        <end position="363"/>
    </location>
</feature>
<dbReference type="PANTHER" id="PTHR42110">
    <property type="entry name" value="L-ASPARAGINASE, PUTATIVE (AFU_ORTHOLOGUE AFUA_3G11890)-RELATED"/>
    <property type="match status" value="1"/>
</dbReference>
<dbReference type="EMBL" id="LQQC01000012">
    <property type="protein sequence ID" value="KXZ57346.1"/>
    <property type="molecule type" value="Genomic_DNA"/>
</dbReference>
<dbReference type="InterPro" id="IPR010349">
    <property type="entry name" value="Asparaginase_II"/>
</dbReference>
<evidence type="ECO:0000313" key="3">
    <source>
        <dbReference type="Proteomes" id="UP000243589"/>
    </source>
</evidence>
<proteinExistence type="predicted"/>
<comment type="caution">
    <text evidence="2">The sequence shown here is derived from an EMBL/GenBank/DDBJ whole genome shotgun (WGS) entry which is preliminary data.</text>
</comment>
<dbReference type="AlphaFoldDB" id="A0A150H5E3"/>
<protein>
    <submittedName>
        <fullName evidence="2">L-asparaginase II</fullName>
    </submittedName>
</protein>
<keyword evidence="3" id="KW-1185">Reference proteome</keyword>
<reference evidence="2 3" key="1">
    <citation type="submission" date="2016-01" db="EMBL/GenBank/DDBJ databases">
        <title>Use of Whole Genome Sequencing to ascertain that Brevibacterium massiliense (Roux, Raoult 2009) is a later heterotypic synonym of Brevibacterium ravenspurgense (Mages 2008).</title>
        <authorList>
            <person name="Bernier A.-M."/>
            <person name="Burdz T."/>
            <person name="Huynh C."/>
            <person name="Pachecho A.L."/>
            <person name="Wiebe D."/>
            <person name="Bonner C."/>
            <person name="Bernard K."/>
        </authorList>
    </citation>
    <scope>NUCLEOTIDE SEQUENCE [LARGE SCALE GENOMIC DNA]</scope>
    <source>
        <strain evidence="2 3">CCUG56047</strain>
    </source>
</reference>
<evidence type="ECO:0000313" key="2">
    <source>
        <dbReference type="EMBL" id="KXZ57346.1"/>
    </source>
</evidence>
<dbReference type="PATRIC" id="fig|479117.4.peg.1849"/>
<dbReference type="Proteomes" id="UP000243589">
    <property type="component" value="Unassembled WGS sequence"/>
</dbReference>
<name>A0A150H5E3_9MICO</name>
<feature type="compositionally biased region" description="Polar residues" evidence="1">
    <location>
        <begin position="345"/>
        <end position="357"/>
    </location>
</feature>
<dbReference type="PANTHER" id="PTHR42110:SF1">
    <property type="entry name" value="L-ASPARAGINASE, PUTATIVE (AFU_ORTHOLOGUE AFUA_3G11890)-RELATED"/>
    <property type="match status" value="1"/>
</dbReference>
<gene>
    <name evidence="2" type="ORF">Bravens_01866</name>
</gene>
<sequence>MQTFTADSAEELAVVSRSDFVESRHIGSAVIVDPSGAVVASIGAPEEPVFVRSCLKPLQAIACMELGVPLSGDAAVVASASHRAEADHVSVVKNMLSSVNLSEDDLQCPSCAPADADNRAAMRMSGMAESRLFFNCSGKHAAFLMAQKIAGGRPEDYLRPDSLVQKQVRKTVEEFCGEAPAAAGIDGCGAPVYALSLPGLARGIAAAASGKTESAQQLMSAVLASPWAIEGHGRENSVVIERLGILAKKGAEGVSVMATPDGWAAAVKVLDGSSRPASLVALRLLAAAGAVNMEAALGVLSDIAPRVTGGADEHGRALDAGEVLPGAGLLAAESALTAARPDNRAGTSSDNQTTSHADTAEQH</sequence>
<dbReference type="RefSeq" id="WP_062022736.1">
    <property type="nucleotide sequence ID" value="NZ_LQQC01000012.1"/>
</dbReference>
<organism evidence="2 3">
    <name type="scientific">Brevibacterium ravenspurgense</name>
    <dbReference type="NCBI Taxonomy" id="479117"/>
    <lineage>
        <taxon>Bacteria</taxon>
        <taxon>Bacillati</taxon>
        <taxon>Actinomycetota</taxon>
        <taxon>Actinomycetes</taxon>
        <taxon>Micrococcales</taxon>
        <taxon>Brevibacteriaceae</taxon>
        <taxon>Brevibacterium</taxon>
    </lineage>
</organism>